<reference evidence="13" key="1">
    <citation type="submission" date="2018-09" db="EMBL/GenBank/DDBJ databases">
        <authorList>
            <person name="Zhu H."/>
        </authorList>
    </citation>
    <scope>NUCLEOTIDE SEQUENCE [LARGE SCALE GENOMIC DNA]</scope>
    <source>
        <strain evidence="13">K2W31S-8</strain>
    </source>
</reference>
<dbReference type="Gene3D" id="3.30.2350.10">
    <property type="entry name" value="Pseudouridine synthase"/>
    <property type="match status" value="1"/>
</dbReference>
<evidence type="ECO:0000256" key="10">
    <source>
        <dbReference type="PROSITE-ProRule" id="PRU00182"/>
    </source>
</evidence>
<proteinExistence type="predicted"/>
<dbReference type="SUPFAM" id="SSF55120">
    <property type="entry name" value="Pseudouridine synthase"/>
    <property type="match status" value="1"/>
</dbReference>
<evidence type="ECO:0000256" key="3">
    <source>
        <dbReference type="ARBA" id="ARBA00038922"/>
    </source>
</evidence>
<dbReference type="Gene3D" id="3.10.290.10">
    <property type="entry name" value="RNA-binding S4 domain"/>
    <property type="match status" value="1"/>
</dbReference>
<evidence type="ECO:0000256" key="5">
    <source>
        <dbReference type="ARBA" id="ARBA00041420"/>
    </source>
</evidence>
<keyword evidence="13" id="KW-1185">Reference proteome</keyword>
<dbReference type="GO" id="GO:0006396">
    <property type="term" value="P:RNA processing"/>
    <property type="evidence" value="ECO:0007669"/>
    <property type="project" value="UniProtKB-ARBA"/>
</dbReference>
<dbReference type="AlphaFoldDB" id="A0A385Z0T8"/>
<evidence type="ECO:0000256" key="8">
    <source>
        <dbReference type="ARBA" id="ARBA00042890"/>
    </source>
</evidence>
<dbReference type="CDD" id="cd00165">
    <property type="entry name" value="S4"/>
    <property type="match status" value="1"/>
</dbReference>
<evidence type="ECO:0000256" key="1">
    <source>
        <dbReference type="ARBA" id="ARBA00036390"/>
    </source>
</evidence>
<dbReference type="InterPro" id="IPR036986">
    <property type="entry name" value="S4_RNA-bd_sf"/>
</dbReference>
<dbReference type="PANTHER" id="PTHR47683">
    <property type="entry name" value="PSEUDOURIDINE SYNTHASE FAMILY PROTEIN-RELATED"/>
    <property type="match status" value="1"/>
</dbReference>
<dbReference type="InterPro" id="IPR002942">
    <property type="entry name" value="S4_RNA-bd"/>
</dbReference>
<dbReference type="Pfam" id="PF01479">
    <property type="entry name" value="S4"/>
    <property type="match status" value="1"/>
</dbReference>
<dbReference type="Proteomes" id="UP000265560">
    <property type="component" value="Chromosome"/>
</dbReference>
<feature type="domain" description="RNA-binding S4" evidence="11">
    <location>
        <begin position="5"/>
        <end position="62"/>
    </location>
</feature>
<evidence type="ECO:0000256" key="2">
    <source>
        <dbReference type="ARBA" id="ARBA00036535"/>
    </source>
</evidence>
<comment type="catalytic activity">
    <reaction evidence="1">
        <text>uridine(35) in tRNA(Tyr) = pseudouridine(35) in tRNA(Tyr)</text>
        <dbReference type="Rhea" id="RHEA:60556"/>
        <dbReference type="Rhea" id="RHEA-COMP:15607"/>
        <dbReference type="Rhea" id="RHEA-COMP:15608"/>
        <dbReference type="ChEBI" id="CHEBI:65314"/>
        <dbReference type="ChEBI" id="CHEBI:65315"/>
    </reaction>
</comment>
<name>A0A385Z0T8_9PSED</name>
<evidence type="ECO:0000259" key="11">
    <source>
        <dbReference type="SMART" id="SM00363"/>
    </source>
</evidence>
<evidence type="ECO:0000256" key="6">
    <source>
        <dbReference type="ARBA" id="ARBA00041697"/>
    </source>
</evidence>
<dbReference type="EMBL" id="CP032419">
    <property type="protein sequence ID" value="AYC32130.1"/>
    <property type="molecule type" value="Genomic_DNA"/>
</dbReference>
<keyword evidence="10" id="KW-0694">RNA-binding</keyword>
<dbReference type="GO" id="GO:0001522">
    <property type="term" value="P:pseudouridine synthesis"/>
    <property type="evidence" value="ECO:0007669"/>
    <property type="project" value="InterPro"/>
</dbReference>
<evidence type="ECO:0000313" key="13">
    <source>
        <dbReference type="Proteomes" id="UP000265560"/>
    </source>
</evidence>
<dbReference type="EC" id="5.4.99.21" evidence="3"/>
<accession>A0A385Z0T8</accession>
<dbReference type="KEGG" id="pcav:D3880_06915"/>
<comment type="catalytic activity">
    <reaction evidence="2">
        <text>uridine(2604) in 23S rRNA = pseudouridine(2604) in 23S rRNA</text>
        <dbReference type="Rhea" id="RHEA:38875"/>
        <dbReference type="Rhea" id="RHEA-COMP:10093"/>
        <dbReference type="Rhea" id="RHEA-COMP:10094"/>
        <dbReference type="ChEBI" id="CHEBI:65314"/>
        <dbReference type="ChEBI" id="CHEBI:65315"/>
        <dbReference type="EC" id="5.4.99.21"/>
    </reaction>
</comment>
<evidence type="ECO:0000313" key="12">
    <source>
        <dbReference type="EMBL" id="AYC32130.1"/>
    </source>
</evidence>
<dbReference type="InterPro" id="IPR050343">
    <property type="entry name" value="RsuA_PseudoU_synthase"/>
</dbReference>
<dbReference type="CDD" id="cd02555">
    <property type="entry name" value="PSSA_1"/>
    <property type="match status" value="1"/>
</dbReference>
<dbReference type="GO" id="GO:0003723">
    <property type="term" value="F:RNA binding"/>
    <property type="evidence" value="ECO:0007669"/>
    <property type="project" value="UniProtKB-KW"/>
</dbReference>
<dbReference type="RefSeq" id="WP_119892752.1">
    <property type="nucleotide sequence ID" value="NZ_CP032419.1"/>
</dbReference>
<dbReference type="GO" id="GO:0160138">
    <property type="term" value="F:23S rRNA pseudouridine(2604) synthase activity"/>
    <property type="evidence" value="ECO:0007669"/>
    <property type="project" value="UniProtKB-EC"/>
</dbReference>
<organism evidence="12 13">
    <name type="scientific">Pseudomonas cavernae</name>
    <dbReference type="NCBI Taxonomy" id="2320867"/>
    <lineage>
        <taxon>Bacteria</taxon>
        <taxon>Pseudomonadati</taxon>
        <taxon>Pseudomonadota</taxon>
        <taxon>Gammaproteobacteria</taxon>
        <taxon>Pseudomonadales</taxon>
        <taxon>Pseudomonadaceae</taxon>
        <taxon>Pseudomonas</taxon>
    </lineage>
</organism>
<protein>
    <recommendedName>
        <fullName evidence="4">Dual-specificity RNA pseudouridine synthase RluF</fullName>
        <ecNumber evidence="3">5.4.99.21</ecNumber>
    </recommendedName>
    <alternativeName>
        <fullName evidence="6">23S rRNA pseudouridine(2604) synthase</fullName>
    </alternativeName>
    <alternativeName>
        <fullName evidence="8">Ribosomal large subunit pseudouridine synthase F</fullName>
    </alternativeName>
    <alternativeName>
        <fullName evidence="7">rRNA pseudouridylate synthase F</fullName>
    </alternativeName>
    <alternativeName>
        <fullName evidence="9">rRNA-uridine isomerase F</fullName>
    </alternativeName>
    <alternativeName>
        <fullName evidence="5">tRNA(Tyr) pseudouridine(35) synthase</fullName>
    </alternativeName>
</protein>
<evidence type="ECO:0000256" key="9">
    <source>
        <dbReference type="ARBA" id="ARBA00043147"/>
    </source>
</evidence>
<dbReference type="PROSITE" id="PS50889">
    <property type="entry name" value="S4"/>
    <property type="match status" value="1"/>
</dbReference>
<dbReference type="InterPro" id="IPR020103">
    <property type="entry name" value="PsdUridine_synth_cat_dom_sf"/>
</dbReference>
<gene>
    <name evidence="12" type="ORF">D3880_06915</name>
</gene>
<dbReference type="PANTHER" id="PTHR47683:SF2">
    <property type="entry name" value="RNA-BINDING S4 DOMAIN-CONTAINING PROTEIN"/>
    <property type="match status" value="1"/>
</dbReference>
<sequence length="236" mass="25631">MSEPLRLSKRVIELTGCSRREAELYIEGGWVTVDGEVVDEPQFKVLEQAVALLPGATPAPLEPVTLLLHQAGGLKAGSVQALLGPATQWAEDQSGVRPLKGHFARLSTALPLQAQAGGLLVFTQDWRTLRKLTEDAAKLEQEYVVEVSGAIAANGLERLRRGLAFKGRELPPAKASWQNETHLRFALKNPQPGQIATMCEAVGLQVLSMKRIRIGGVPLGKVPAGQWRYLAASERF</sequence>
<dbReference type="OrthoDB" id="9807213at2"/>
<dbReference type="SUPFAM" id="SSF55174">
    <property type="entry name" value="Alpha-L RNA-binding motif"/>
    <property type="match status" value="1"/>
</dbReference>
<dbReference type="SMART" id="SM00363">
    <property type="entry name" value="S4"/>
    <property type="match status" value="1"/>
</dbReference>
<evidence type="ECO:0000256" key="4">
    <source>
        <dbReference type="ARBA" id="ARBA00039989"/>
    </source>
</evidence>
<evidence type="ECO:0000256" key="7">
    <source>
        <dbReference type="ARBA" id="ARBA00042843"/>
    </source>
</evidence>